<protein>
    <submittedName>
        <fullName evidence="1">Uncharacterized protein</fullName>
    </submittedName>
</protein>
<dbReference type="EMBL" id="SLZU01000001">
    <property type="protein sequence ID" value="TCS66978.1"/>
    <property type="molecule type" value="Genomic_DNA"/>
</dbReference>
<accession>A0A4R3JKV0</accession>
<evidence type="ECO:0000313" key="1">
    <source>
        <dbReference type="EMBL" id="TCS66978.1"/>
    </source>
</evidence>
<sequence length="46" mass="5009">MFIGLMQRFGPFIAGRGIGVNGLLVPWLLGWLHREGGALACRALRS</sequence>
<dbReference type="AlphaFoldDB" id="A0A4R3JKV0"/>
<dbReference type="Proteomes" id="UP000295696">
    <property type="component" value="Unassembled WGS sequence"/>
</dbReference>
<keyword evidence="2" id="KW-1185">Reference proteome</keyword>
<organism evidence="1 2">
    <name type="scientific">Primorskyibacter sedentarius</name>
    <dbReference type="NCBI Taxonomy" id="745311"/>
    <lineage>
        <taxon>Bacteria</taxon>
        <taxon>Pseudomonadati</taxon>
        <taxon>Pseudomonadota</taxon>
        <taxon>Alphaproteobacteria</taxon>
        <taxon>Rhodobacterales</taxon>
        <taxon>Roseobacteraceae</taxon>
        <taxon>Primorskyibacter</taxon>
    </lineage>
</organism>
<gene>
    <name evidence="1" type="ORF">EDD52_10167</name>
</gene>
<comment type="caution">
    <text evidence="1">The sequence shown here is derived from an EMBL/GenBank/DDBJ whole genome shotgun (WGS) entry which is preliminary data.</text>
</comment>
<reference evidence="1 2" key="1">
    <citation type="submission" date="2019-03" db="EMBL/GenBank/DDBJ databases">
        <title>Genomic Encyclopedia of Type Strains, Phase IV (KMG-IV): sequencing the most valuable type-strain genomes for metagenomic binning, comparative biology and taxonomic classification.</title>
        <authorList>
            <person name="Goeker M."/>
        </authorList>
    </citation>
    <scope>NUCLEOTIDE SEQUENCE [LARGE SCALE GENOMIC DNA]</scope>
    <source>
        <strain evidence="1 2">DSM 104836</strain>
    </source>
</reference>
<proteinExistence type="predicted"/>
<evidence type="ECO:0000313" key="2">
    <source>
        <dbReference type="Proteomes" id="UP000295696"/>
    </source>
</evidence>
<name>A0A4R3JKV0_9RHOB</name>